<dbReference type="SUPFAM" id="SSF89392">
    <property type="entry name" value="Prokaryotic lipoproteins and lipoprotein localization factors"/>
    <property type="match status" value="1"/>
</dbReference>
<dbReference type="EMBL" id="BOOU01000030">
    <property type="protein sequence ID" value="GII76955.1"/>
    <property type="molecule type" value="Genomic_DNA"/>
</dbReference>
<evidence type="ECO:0000313" key="4">
    <source>
        <dbReference type="EMBL" id="GII76955.1"/>
    </source>
</evidence>
<dbReference type="CDD" id="cd16334">
    <property type="entry name" value="LppX-like"/>
    <property type="match status" value="1"/>
</dbReference>
<evidence type="ECO:0008006" key="6">
    <source>
        <dbReference type="Google" id="ProtNLM"/>
    </source>
</evidence>
<keyword evidence="5" id="KW-1185">Reference proteome</keyword>
<protein>
    <recommendedName>
        <fullName evidence="6">LppX_LprAFG lipoprotein</fullName>
    </recommendedName>
</protein>
<dbReference type="Proteomes" id="UP000655287">
    <property type="component" value="Unassembled WGS sequence"/>
</dbReference>
<gene>
    <name evidence="4" type="ORF">Sru01_19370</name>
</gene>
<accession>A0A919R4F8</accession>
<dbReference type="GO" id="GO:0030313">
    <property type="term" value="C:cell envelope"/>
    <property type="evidence" value="ECO:0007669"/>
    <property type="project" value="UniProtKB-SubCell"/>
</dbReference>
<keyword evidence="3" id="KW-0472">Membrane</keyword>
<organism evidence="4 5">
    <name type="scientific">Sphaerisporangium rufum</name>
    <dbReference type="NCBI Taxonomy" id="1381558"/>
    <lineage>
        <taxon>Bacteria</taxon>
        <taxon>Bacillati</taxon>
        <taxon>Actinomycetota</taxon>
        <taxon>Actinomycetes</taxon>
        <taxon>Streptosporangiales</taxon>
        <taxon>Streptosporangiaceae</taxon>
        <taxon>Sphaerisporangium</taxon>
    </lineage>
</organism>
<keyword evidence="3" id="KW-1003">Cell membrane</keyword>
<dbReference type="Pfam" id="PF07161">
    <property type="entry name" value="LppX_LprAFG"/>
    <property type="match status" value="1"/>
</dbReference>
<dbReference type="InterPro" id="IPR029046">
    <property type="entry name" value="LolA/LolB/LppX"/>
</dbReference>
<sequence length="209" mass="21644">MACSAAPDQAALPDGGRLMAKSAQAMRAVSTVAFLIETEGSPPVPVKHADGSLTRQGDAKGTIRIDVLGNLQELAFVLAGDTVYFKGPTGGYQTMTRQQLAAIYDPSAILDPARGVPKLLAQATKARTEGEEKVGDAQAYVVAATLPRQVVASVVPGVGQDVNGRMWLDKASGRLLKAALPIGDGQNSGTVTVTFTDFDAPVTVTPPAK</sequence>
<dbReference type="AlphaFoldDB" id="A0A919R4F8"/>
<name>A0A919R4F8_9ACTN</name>
<evidence type="ECO:0000256" key="3">
    <source>
        <dbReference type="ARBA" id="ARBA00022475"/>
    </source>
</evidence>
<reference evidence="4" key="1">
    <citation type="submission" date="2021-01" db="EMBL/GenBank/DDBJ databases">
        <title>Whole genome shotgun sequence of Sphaerisporangium rufum NBRC 109079.</title>
        <authorList>
            <person name="Komaki H."/>
            <person name="Tamura T."/>
        </authorList>
    </citation>
    <scope>NUCLEOTIDE SEQUENCE</scope>
    <source>
        <strain evidence="4">NBRC 109079</strain>
    </source>
</reference>
<evidence type="ECO:0000256" key="2">
    <source>
        <dbReference type="ARBA" id="ARBA00009194"/>
    </source>
</evidence>
<proteinExistence type="inferred from homology"/>
<comment type="caution">
    <text evidence="4">The sequence shown here is derived from an EMBL/GenBank/DDBJ whole genome shotgun (WGS) entry which is preliminary data.</text>
</comment>
<dbReference type="InterPro" id="IPR009830">
    <property type="entry name" value="LppX/LprAFG"/>
</dbReference>
<comment type="subcellular location">
    <subcellularLocation>
        <location evidence="1">Cell envelope</location>
    </subcellularLocation>
</comment>
<evidence type="ECO:0000313" key="5">
    <source>
        <dbReference type="Proteomes" id="UP000655287"/>
    </source>
</evidence>
<evidence type="ECO:0000256" key="1">
    <source>
        <dbReference type="ARBA" id="ARBA00004196"/>
    </source>
</evidence>
<comment type="similarity">
    <text evidence="2">Belongs to the LppX/LprAFG lipoprotein family.</text>
</comment>
<dbReference type="Gene3D" id="2.50.20.20">
    <property type="match status" value="1"/>
</dbReference>